<dbReference type="PANTHER" id="PTHR47027">
    <property type="entry name" value="REVERSE TRANSCRIPTASE DOMAIN-CONTAINING PROTEIN"/>
    <property type="match status" value="1"/>
</dbReference>
<organism evidence="4 5">
    <name type="scientific">Sparus aurata</name>
    <name type="common">Gilthead sea bream</name>
    <dbReference type="NCBI Taxonomy" id="8175"/>
    <lineage>
        <taxon>Eukaryota</taxon>
        <taxon>Metazoa</taxon>
        <taxon>Chordata</taxon>
        <taxon>Craniata</taxon>
        <taxon>Vertebrata</taxon>
        <taxon>Euteleostomi</taxon>
        <taxon>Actinopterygii</taxon>
        <taxon>Neopterygii</taxon>
        <taxon>Teleostei</taxon>
        <taxon>Neoteleostei</taxon>
        <taxon>Acanthomorphata</taxon>
        <taxon>Eupercaria</taxon>
        <taxon>Spariformes</taxon>
        <taxon>Sparidae</taxon>
        <taxon>Sparus</taxon>
    </lineage>
</organism>
<dbReference type="InterPro" id="IPR000477">
    <property type="entry name" value="RT_dom"/>
</dbReference>
<evidence type="ECO:0000259" key="3">
    <source>
        <dbReference type="PROSITE" id="PS50878"/>
    </source>
</evidence>
<dbReference type="CDD" id="cd01650">
    <property type="entry name" value="RT_nLTR_like"/>
    <property type="match status" value="1"/>
</dbReference>
<dbReference type="InParanoid" id="A0A671UD95"/>
<dbReference type="EC" id="3.1.26.4" evidence="2"/>
<dbReference type="OMA" id="MYINNEC"/>
<dbReference type="PROSITE" id="PS50878">
    <property type="entry name" value="RT_POL"/>
    <property type="match status" value="1"/>
</dbReference>
<evidence type="ECO:0000256" key="1">
    <source>
        <dbReference type="ARBA" id="ARBA00010879"/>
    </source>
</evidence>
<reference evidence="4" key="2">
    <citation type="submission" date="2025-08" db="UniProtKB">
        <authorList>
            <consortium name="Ensembl"/>
        </authorList>
    </citation>
    <scope>IDENTIFICATION</scope>
</reference>
<dbReference type="Proteomes" id="UP000472265">
    <property type="component" value="Chromosome 23"/>
</dbReference>
<reference evidence="4" key="1">
    <citation type="submission" date="2021-04" db="EMBL/GenBank/DDBJ databases">
        <authorList>
            <consortium name="Wellcome Sanger Institute Data Sharing"/>
        </authorList>
    </citation>
    <scope>NUCLEOTIDE SEQUENCE [LARGE SCALE GENOMIC DNA]</scope>
</reference>
<dbReference type="GO" id="GO:0004523">
    <property type="term" value="F:RNA-DNA hybrid ribonuclease activity"/>
    <property type="evidence" value="ECO:0007669"/>
    <property type="project" value="UniProtKB-EC"/>
</dbReference>
<reference evidence="4" key="3">
    <citation type="submission" date="2025-09" db="UniProtKB">
        <authorList>
            <consortium name="Ensembl"/>
        </authorList>
    </citation>
    <scope>IDENTIFICATION</scope>
</reference>
<feature type="domain" description="Reverse transcriptase" evidence="3">
    <location>
        <begin position="19"/>
        <end position="296"/>
    </location>
</feature>
<accession>A0A671UD95</accession>
<proteinExistence type="inferred from homology"/>
<sequence length="400" mass="46102">MLQFSSQKIKTAMLKLFNLILNIGNVPDTWSQGLITPIFKSGDKYDPNSYRGICVSSNLGKLFCSILNSRLQNFLSEHKVLNKSQIGFTPQHRTSDHIYTLHTLIQTHVHQNNNTIFSCFVDFKKAFDSIWHHGLFLKLLEKGIGGKIYDIVKTMYINNECAVKIGTRETDFFPQSRGVKQGCSLSSTLFNIYIDQLAKSLEESEIPGLTLSDTEVKCLLFADDLILLAPSKEALQKQLDHLQKFCQTRALTVNLEKTKVMVFQKRRKSQKHPHRFHLDSTDREHTHSYTYLGLNITSTGNFNLAIKDLREKGRRAFWTIKKSSNIDIPVKIWIKIFQWIIEPVVLYGSEVWGPLMNQDFQKWDKHPMESLHTEICKSILRVHRNTPNNGCRAELGLFPF</sequence>
<dbReference type="InterPro" id="IPR043128">
    <property type="entry name" value="Rev_trsase/Diguanyl_cyclase"/>
</dbReference>
<protein>
    <recommendedName>
        <fullName evidence="2">ribonuclease H</fullName>
        <ecNumber evidence="2">3.1.26.4</ecNumber>
    </recommendedName>
</protein>
<dbReference type="AlphaFoldDB" id="A0A671UD95"/>
<dbReference type="Pfam" id="PF00078">
    <property type="entry name" value="RVT_1"/>
    <property type="match status" value="1"/>
</dbReference>
<evidence type="ECO:0000313" key="4">
    <source>
        <dbReference type="Ensembl" id="ENSSAUP00010012271.1"/>
    </source>
</evidence>
<evidence type="ECO:0000256" key="2">
    <source>
        <dbReference type="ARBA" id="ARBA00012180"/>
    </source>
</evidence>
<dbReference type="Ensembl" id="ENSSAUT00010013046.1">
    <property type="protein sequence ID" value="ENSSAUP00010012271.1"/>
    <property type="gene ID" value="ENSSAUG00010005856.1"/>
</dbReference>
<keyword evidence="5" id="KW-1185">Reference proteome</keyword>
<dbReference type="Gene3D" id="3.30.70.270">
    <property type="match status" value="1"/>
</dbReference>
<dbReference type="InterPro" id="IPR043502">
    <property type="entry name" value="DNA/RNA_pol_sf"/>
</dbReference>
<evidence type="ECO:0000313" key="5">
    <source>
        <dbReference type="Proteomes" id="UP000472265"/>
    </source>
</evidence>
<comment type="similarity">
    <text evidence="1">Belongs to the beta type-B retroviral polymerase family. HERV class-II K(HML-2) pol subfamily.</text>
</comment>
<dbReference type="PANTHER" id="PTHR47027:SF20">
    <property type="entry name" value="REVERSE TRANSCRIPTASE-LIKE PROTEIN WITH RNA-DIRECTED DNA POLYMERASE DOMAIN"/>
    <property type="match status" value="1"/>
</dbReference>
<dbReference type="GeneTree" id="ENSGT00940000164961"/>
<dbReference type="SUPFAM" id="SSF56672">
    <property type="entry name" value="DNA/RNA polymerases"/>
    <property type="match status" value="1"/>
</dbReference>
<name>A0A671UD95_SPAAU</name>